<dbReference type="UniPathway" id="UPA00124"/>
<evidence type="ECO:0000259" key="3">
    <source>
        <dbReference type="Pfam" id="PF04321"/>
    </source>
</evidence>
<proteinExistence type="inferred from homology"/>
<accession>A0A8I2BGT3</accession>
<dbReference type="Proteomes" id="UP000666562">
    <property type="component" value="Unassembled WGS sequence"/>
</dbReference>
<dbReference type="NCBIfam" id="TIGR01214">
    <property type="entry name" value="rmlD"/>
    <property type="match status" value="1"/>
</dbReference>
<feature type="domain" description="RmlD-like substrate binding" evidence="3">
    <location>
        <begin position="1"/>
        <end position="295"/>
    </location>
</feature>
<dbReference type="GO" id="GO:0005829">
    <property type="term" value="C:cytosol"/>
    <property type="evidence" value="ECO:0007669"/>
    <property type="project" value="TreeGrafter"/>
</dbReference>
<comment type="caution">
    <text evidence="4">The sequence shown here is derived from an EMBL/GenBank/DDBJ whole genome shotgun (WGS) entry which is preliminary data.</text>
</comment>
<evidence type="ECO:0000313" key="5">
    <source>
        <dbReference type="Proteomes" id="UP000666562"/>
    </source>
</evidence>
<evidence type="ECO:0000256" key="1">
    <source>
        <dbReference type="ARBA" id="ARBA00010944"/>
    </source>
</evidence>
<dbReference type="AlphaFoldDB" id="A0A8I2BGT3"/>
<dbReference type="RefSeq" id="WP_100883922.1">
    <property type="nucleotide sequence ID" value="NZ_JAAORC010000002.1"/>
</dbReference>
<dbReference type="CDD" id="cd05254">
    <property type="entry name" value="dTDP_HR_like_SDR_e"/>
    <property type="match status" value="1"/>
</dbReference>
<dbReference type="GO" id="GO:0019305">
    <property type="term" value="P:dTDP-rhamnose biosynthetic process"/>
    <property type="evidence" value="ECO:0007669"/>
    <property type="project" value="UniProtKB-UniPathway"/>
</dbReference>
<dbReference type="SUPFAM" id="SSF51735">
    <property type="entry name" value="NAD(P)-binding Rossmann-fold domains"/>
    <property type="match status" value="1"/>
</dbReference>
<comment type="pathway">
    <text evidence="2">Carbohydrate biosynthesis; dTDP-L-rhamnose biosynthesis.</text>
</comment>
<comment type="function">
    <text evidence="2">Catalyzes the reduction of dTDP-6-deoxy-L-lyxo-4-hexulose to yield dTDP-L-rhamnose.</text>
</comment>
<dbReference type="PANTHER" id="PTHR10491">
    <property type="entry name" value="DTDP-4-DEHYDRORHAMNOSE REDUCTASE"/>
    <property type="match status" value="1"/>
</dbReference>
<sequence length="299" mass="33564">MKVLLTGSTGQLGFAIQKSSPKGIKLLSLDRNKFNLSQIKNIEETLNEIKPDFIINCGAYTNVDMAEDEKEMVMNINANSVKEISLYLKKNGGNLIQISTDYVFDGFNSKAYKVNDKVSPINQYGLSKAKAEKFIDEILGDTNQAVIIRTSWLMGTVSKNFLLTMLKLHQTRKEINVVSDQISCPTSTKTLSEACWKVVEMQMRKTLKKDNFMPILHWCDNGIASWYDIAVAIGEISAKSGLIDSPSFINPIKSEDYPTKARRPSFSLLDCTSSKEFLDLKGDYWRKSLETSIKSIVGQ</sequence>
<dbReference type="InterPro" id="IPR029903">
    <property type="entry name" value="RmlD-like-bd"/>
</dbReference>
<dbReference type="InterPro" id="IPR036291">
    <property type="entry name" value="NAD(P)-bd_dom_sf"/>
</dbReference>
<dbReference type="PANTHER" id="PTHR10491:SF4">
    <property type="entry name" value="METHIONINE ADENOSYLTRANSFERASE 2 SUBUNIT BETA"/>
    <property type="match status" value="1"/>
</dbReference>
<keyword evidence="2" id="KW-0521">NADP</keyword>
<gene>
    <name evidence="4" type="primary">rfbD</name>
    <name evidence="4" type="ORF">HA142_07095</name>
</gene>
<dbReference type="Pfam" id="PF04321">
    <property type="entry name" value="RmlD_sub_bind"/>
    <property type="match status" value="1"/>
</dbReference>
<evidence type="ECO:0000256" key="2">
    <source>
        <dbReference type="RuleBase" id="RU364082"/>
    </source>
</evidence>
<dbReference type="GO" id="GO:0008831">
    <property type="term" value="F:dTDP-4-dehydrorhamnose reductase activity"/>
    <property type="evidence" value="ECO:0007669"/>
    <property type="project" value="UniProtKB-EC"/>
</dbReference>
<dbReference type="Gene3D" id="3.90.25.10">
    <property type="entry name" value="UDP-galactose 4-epimerase, domain 1"/>
    <property type="match status" value="1"/>
</dbReference>
<reference evidence="4" key="1">
    <citation type="submission" date="2020-03" db="EMBL/GenBank/DDBJ databases">
        <title>Genome differentiation and subclade ecological adaptation of Prochlorococcus HLII clade in the global ocean.</title>
        <authorList>
            <person name="Yan W."/>
            <person name="Fen X."/>
            <person name="Zhang W."/>
        </authorList>
    </citation>
    <scope>NUCLEOTIDE SEQUENCE</scope>
    <source>
        <strain evidence="4">XMU1401</strain>
    </source>
</reference>
<dbReference type="Gene3D" id="3.40.50.720">
    <property type="entry name" value="NAD(P)-binding Rossmann-like Domain"/>
    <property type="match status" value="1"/>
</dbReference>
<dbReference type="EC" id="1.1.1.133" evidence="2"/>
<keyword evidence="2 4" id="KW-0560">Oxidoreductase</keyword>
<dbReference type="EMBL" id="JAAORC010000002">
    <property type="protein sequence ID" value="MBO8223277.1"/>
    <property type="molecule type" value="Genomic_DNA"/>
</dbReference>
<evidence type="ECO:0000313" key="4">
    <source>
        <dbReference type="EMBL" id="MBO8223277.1"/>
    </source>
</evidence>
<comment type="similarity">
    <text evidence="1 2">Belongs to the dTDP-4-dehydrorhamnose reductase family.</text>
</comment>
<protein>
    <recommendedName>
        <fullName evidence="2">dTDP-4-dehydrorhamnose reductase</fullName>
        <ecNumber evidence="2">1.1.1.133</ecNumber>
    </recommendedName>
</protein>
<dbReference type="InterPro" id="IPR005913">
    <property type="entry name" value="dTDP_dehydrorham_reduct"/>
</dbReference>
<name>A0A8I2BGT3_PROMR</name>
<organism evidence="4 5">
    <name type="scientific">Prochlorococcus marinus str. XMU1401</name>
    <dbReference type="NCBI Taxonomy" id="2052594"/>
    <lineage>
        <taxon>Bacteria</taxon>
        <taxon>Bacillati</taxon>
        <taxon>Cyanobacteriota</taxon>
        <taxon>Cyanophyceae</taxon>
        <taxon>Synechococcales</taxon>
        <taxon>Prochlorococcaceae</taxon>
        <taxon>Prochlorococcus</taxon>
    </lineage>
</organism>